<dbReference type="SUPFAM" id="SSF160719">
    <property type="entry name" value="gpW/gp25-like"/>
    <property type="match status" value="1"/>
</dbReference>
<reference evidence="3" key="1">
    <citation type="submission" date="2017-04" db="EMBL/GenBank/DDBJ databases">
        <title>Function of individual gut microbiota members based on whole genome sequencing of pure cultures obtained from chicken caecum.</title>
        <authorList>
            <person name="Medvecky M."/>
            <person name="Cejkova D."/>
            <person name="Polansky O."/>
            <person name="Karasova D."/>
            <person name="Kubasova T."/>
            <person name="Cizek A."/>
            <person name="Rychlik I."/>
        </authorList>
    </citation>
    <scope>NUCLEOTIDE SEQUENCE [LARGE SCALE GENOMIC DNA]</scope>
    <source>
        <strain evidence="3">An175</strain>
    </source>
</reference>
<comment type="caution">
    <text evidence="2">The sequence shown here is derived from an EMBL/GenBank/DDBJ whole genome shotgun (WGS) entry which is preliminary data.</text>
</comment>
<dbReference type="Proteomes" id="UP000196386">
    <property type="component" value="Unassembled WGS sequence"/>
</dbReference>
<feature type="domain" description="IraD/Gp25-like" evidence="1">
    <location>
        <begin position="33"/>
        <end position="123"/>
    </location>
</feature>
<dbReference type="InterPro" id="IPR007048">
    <property type="entry name" value="IraD/Gp25-like"/>
</dbReference>
<accession>A0A1Y4N1D7</accession>
<dbReference type="Gene3D" id="3.10.450.40">
    <property type="match status" value="1"/>
</dbReference>
<evidence type="ECO:0000313" key="2">
    <source>
        <dbReference type="EMBL" id="OUP70170.1"/>
    </source>
</evidence>
<name>A0A1Y4N1D7_9FIRM</name>
<dbReference type="AlphaFoldDB" id="A0A1Y4N1D7"/>
<dbReference type="Pfam" id="PF04965">
    <property type="entry name" value="GPW_gp25"/>
    <property type="match status" value="1"/>
</dbReference>
<protein>
    <submittedName>
        <fullName evidence="2">Baseplate protein</fullName>
    </submittedName>
</protein>
<proteinExistence type="predicted"/>
<evidence type="ECO:0000259" key="1">
    <source>
        <dbReference type="Pfam" id="PF04965"/>
    </source>
</evidence>
<gene>
    <name evidence="2" type="ORF">B5F11_05900</name>
</gene>
<evidence type="ECO:0000313" key="3">
    <source>
        <dbReference type="Proteomes" id="UP000196386"/>
    </source>
</evidence>
<organism evidence="2 3">
    <name type="scientific">Anaerotruncus colihominis</name>
    <dbReference type="NCBI Taxonomy" id="169435"/>
    <lineage>
        <taxon>Bacteria</taxon>
        <taxon>Bacillati</taxon>
        <taxon>Bacillota</taxon>
        <taxon>Clostridia</taxon>
        <taxon>Eubacteriales</taxon>
        <taxon>Oscillospiraceae</taxon>
        <taxon>Anaerotruncus</taxon>
    </lineage>
</organism>
<sequence length="140" mass="15849">MGARRMDSRDFLGRGWSFPIAVDPRTGRIAMVSHEEDIRQSIGLILRTYRGERVMRPSFGSRAADYVFESDAQDFALSVSSELEGALTRCEPRIRDVKVAARMEGKDHTTAVVEISYTVRSTNNYFNLVYPFHLLEGVEA</sequence>
<dbReference type="EMBL" id="NFKP01000005">
    <property type="protein sequence ID" value="OUP70170.1"/>
    <property type="molecule type" value="Genomic_DNA"/>
</dbReference>